<dbReference type="SUPFAM" id="SSF46689">
    <property type="entry name" value="Homeodomain-like"/>
    <property type="match status" value="1"/>
</dbReference>
<dbReference type="PRINTS" id="PR00032">
    <property type="entry name" value="HTHARAC"/>
</dbReference>
<evidence type="ECO:0000256" key="4">
    <source>
        <dbReference type="ARBA" id="ARBA00023012"/>
    </source>
</evidence>
<evidence type="ECO:0000256" key="1">
    <source>
        <dbReference type="ARBA" id="ARBA00004496"/>
    </source>
</evidence>
<dbReference type="InterPro" id="IPR001789">
    <property type="entry name" value="Sig_transdc_resp-reg_receiver"/>
</dbReference>
<evidence type="ECO:0000256" key="6">
    <source>
        <dbReference type="ARBA" id="ARBA00023125"/>
    </source>
</evidence>
<evidence type="ECO:0000259" key="9">
    <source>
        <dbReference type="PROSITE" id="PS01124"/>
    </source>
</evidence>
<dbReference type="Pfam" id="PF12833">
    <property type="entry name" value="HTH_18"/>
    <property type="match status" value="1"/>
</dbReference>
<evidence type="ECO:0000256" key="3">
    <source>
        <dbReference type="ARBA" id="ARBA00022553"/>
    </source>
</evidence>
<reference evidence="11 12" key="1">
    <citation type="submission" date="2019-07" db="EMBL/GenBank/DDBJ databases">
        <authorList>
            <person name="Kim J."/>
        </authorList>
    </citation>
    <scope>NUCLEOTIDE SEQUENCE [LARGE SCALE GENOMIC DNA]</scope>
    <source>
        <strain evidence="11 12">G13</strain>
    </source>
</reference>
<evidence type="ECO:0000256" key="7">
    <source>
        <dbReference type="ARBA" id="ARBA00023163"/>
    </source>
</evidence>
<protein>
    <submittedName>
        <fullName evidence="11">Response regulator</fullName>
    </submittedName>
</protein>
<proteinExistence type="predicted"/>
<keyword evidence="4" id="KW-0902">Two-component regulatory system</keyword>
<dbReference type="PROSITE" id="PS00041">
    <property type="entry name" value="HTH_ARAC_FAMILY_1"/>
    <property type="match status" value="1"/>
</dbReference>
<dbReference type="CDD" id="cd17536">
    <property type="entry name" value="REC_YesN-like"/>
    <property type="match status" value="1"/>
</dbReference>
<dbReference type="InterPro" id="IPR009057">
    <property type="entry name" value="Homeodomain-like_sf"/>
</dbReference>
<dbReference type="GO" id="GO:0000160">
    <property type="term" value="P:phosphorelay signal transduction system"/>
    <property type="evidence" value="ECO:0007669"/>
    <property type="project" value="UniProtKB-KW"/>
</dbReference>
<evidence type="ECO:0000256" key="5">
    <source>
        <dbReference type="ARBA" id="ARBA00023015"/>
    </source>
</evidence>
<keyword evidence="3 8" id="KW-0597">Phosphoprotein</keyword>
<dbReference type="GO" id="GO:0005737">
    <property type="term" value="C:cytoplasm"/>
    <property type="evidence" value="ECO:0007669"/>
    <property type="project" value="UniProtKB-SubCell"/>
</dbReference>
<evidence type="ECO:0000256" key="8">
    <source>
        <dbReference type="PROSITE-ProRule" id="PRU00169"/>
    </source>
</evidence>
<sequence>MYKVVVIDDQPFVRDALVRTVNWERLQCCVVATASDGDEGKRVIMEHRPDLVISDIRLPGADGIELSEFIRKRLPDNQIILITGYQDFEYARRALKLGVIDFIVKPIKNAELEEAIRKAVQAIRISREKEKTLPGYEGHLFLSALRGEANGTEEFREHLRIRGFEGHPKLLLLGRRKEEVETEPFSLLDYVKDSPLLGSGRFLVLETHYEGCQALLAIASSKSASDPSSWTSLKRTIHEGLRDKLGVAFSLAASPMFTDLGDLPDMNSAAMAALQSLFFKPAETLAIATPVWHEPRTVLHESFLREIDAWLETADDDDSLSLDGLSRLLEQVERHADGDIQLAIAWLTEIFLSLVRYGIKSDRTGTETPMEDDVQSSLKQIARLRDMAEGRALLEGVVRQFNDKSRQAASGYSLIVRSVLSQIQTQYAENMTLTDLAERYRISSAYLSRLLKKETGHNFVDLLTKARIQAAKKWLADPAISVQQVASLVGYGDYSYFYQVFKKYEGISPSEVKKKPR</sequence>
<dbReference type="OrthoDB" id="384217at2"/>
<comment type="subcellular location">
    <subcellularLocation>
        <location evidence="1">Cytoplasm</location>
    </subcellularLocation>
</comment>
<keyword evidence="12" id="KW-1185">Reference proteome</keyword>
<keyword evidence="5" id="KW-0805">Transcription regulation</keyword>
<organism evidence="11 12">
    <name type="scientific">Cohnella terricola</name>
    <dbReference type="NCBI Taxonomy" id="1289167"/>
    <lineage>
        <taxon>Bacteria</taxon>
        <taxon>Bacillati</taxon>
        <taxon>Bacillota</taxon>
        <taxon>Bacilli</taxon>
        <taxon>Bacillales</taxon>
        <taxon>Paenibacillaceae</taxon>
        <taxon>Cohnella</taxon>
    </lineage>
</organism>
<keyword evidence="6" id="KW-0238">DNA-binding</keyword>
<evidence type="ECO:0000259" key="10">
    <source>
        <dbReference type="PROSITE" id="PS50110"/>
    </source>
</evidence>
<keyword evidence="2" id="KW-0963">Cytoplasm</keyword>
<dbReference type="Proteomes" id="UP000316330">
    <property type="component" value="Unassembled WGS sequence"/>
</dbReference>
<dbReference type="PROSITE" id="PS50110">
    <property type="entry name" value="RESPONSE_REGULATORY"/>
    <property type="match status" value="1"/>
</dbReference>
<feature type="domain" description="HTH araC/xylS-type" evidence="9">
    <location>
        <begin position="417"/>
        <end position="515"/>
    </location>
</feature>
<dbReference type="InterPro" id="IPR020449">
    <property type="entry name" value="Tscrpt_reg_AraC-type_HTH"/>
</dbReference>
<dbReference type="EMBL" id="VNJJ01000002">
    <property type="protein sequence ID" value="TVY02978.1"/>
    <property type="molecule type" value="Genomic_DNA"/>
</dbReference>
<feature type="modified residue" description="4-aspartylphosphate" evidence="8">
    <location>
        <position position="55"/>
    </location>
</feature>
<dbReference type="SMART" id="SM00448">
    <property type="entry name" value="REC"/>
    <property type="match status" value="1"/>
</dbReference>
<dbReference type="InterPro" id="IPR011006">
    <property type="entry name" value="CheY-like_superfamily"/>
</dbReference>
<dbReference type="GO" id="GO:0043565">
    <property type="term" value="F:sequence-specific DNA binding"/>
    <property type="evidence" value="ECO:0007669"/>
    <property type="project" value="InterPro"/>
</dbReference>
<dbReference type="SUPFAM" id="SSF52172">
    <property type="entry name" value="CheY-like"/>
    <property type="match status" value="1"/>
</dbReference>
<dbReference type="Pfam" id="PF00072">
    <property type="entry name" value="Response_reg"/>
    <property type="match status" value="1"/>
</dbReference>
<evidence type="ECO:0000313" key="11">
    <source>
        <dbReference type="EMBL" id="TVY02978.1"/>
    </source>
</evidence>
<keyword evidence="7" id="KW-0804">Transcription</keyword>
<dbReference type="InterPro" id="IPR018062">
    <property type="entry name" value="HTH_AraC-typ_CS"/>
</dbReference>
<evidence type="ECO:0000313" key="12">
    <source>
        <dbReference type="Proteomes" id="UP000316330"/>
    </source>
</evidence>
<dbReference type="PANTHER" id="PTHR42713:SF3">
    <property type="entry name" value="TRANSCRIPTIONAL REGULATORY PROTEIN HPTR"/>
    <property type="match status" value="1"/>
</dbReference>
<dbReference type="Gene3D" id="1.10.10.60">
    <property type="entry name" value="Homeodomain-like"/>
    <property type="match status" value="2"/>
</dbReference>
<dbReference type="Gene3D" id="3.40.50.2300">
    <property type="match status" value="1"/>
</dbReference>
<dbReference type="AlphaFoldDB" id="A0A559JSW4"/>
<evidence type="ECO:0000256" key="2">
    <source>
        <dbReference type="ARBA" id="ARBA00022490"/>
    </source>
</evidence>
<dbReference type="InterPro" id="IPR018060">
    <property type="entry name" value="HTH_AraC"/>
</dbReference>
<dbReference type="SMART" id="SM00342">
    <property type="entry name" value="HTH_ARAC"/>
    <property type="match status" value="1"/>
</dbReference>
<accession>A0A559JSW4</accession>
<dbReference type="GO" id="GO:0003700">
    <property type="term" value="F:DNA-binding transcription factor activity"/>
    <property type="evidence" value="ECO:0007669"/>
    <property type="project" value="InterPro"/>
</dbReference>
<dbReference type="PANTHER" id="PTHR42713">
    <property type="entry name" value="HISTIDINE KINASE-RELATED"/>
    <property type="match status" value="1"/>
</dbReference>
<comment type="caution">
    <text evidence="11">The sequence shown here is derived from an EMBL/GenBank/DDBJ whole genome shotgun (WGS) entry which is preliminary data.</text>
</comment>
<dbReference type="RefSeq" id="WP_144698515.1">
    <property type="nucleotide sequence ID" value="NZ_VNJJ01000002.1"/>
</dbReference>
<dbReference type="InterPro" id="IPR051552">
    <property type="entry name" value="HptR"/>
</dbReference>
<dbReference type="PROSITE" id="PS01124">
    <property type="entry name" value="HTH_ARAC_FAMILY_2"/>
    <property type="match status" value="1"/>
</dbReference>
<feature type="domain" description="Response regulatory" evidence="10">
    <location>
        <begin position="3"/>
        <end position="120"/>
    </location>
</feature>
<gene>
    <name evidence="11" type="ORF">FPZ45_03550</name>
</gene>
<name>A0A559JSW4_9BACL</name>